<accession>A0A7R9PMH2</accession>
<dbReference type="PANTHER" id="PTHR13650:SF0">
    <property type="entry name" value="SPATACSIN"/>
    <property type="match status" value="1"/>
</dbReference>
<feature type="region of interest" description="Disordered" evidence="1">
    <location>
        <begin position="1439"/>
        <end position="1473"/>
    </location>
</feature>
<feature type="region of interest" description="Disordered" evidence="1">
    <location>
        <begin position="459"/>
        <end position="482"/>
    </location>
</feature>
<feature type="region of interest" description="Disordered" evidence="1">
    <location>
        <begin position="1889"/>
        <end position="1912"/>
    </location>
</feature>
<feature type="domain" description="Spatacsin C-terminal" evidence="2">
    <location>
        <begin position="1603"/>
        <end position="1826"/>
    </location>
</feature>
<name>A0A7R9PMH2_TIMGE</name>
<feature type="compositionally biased region" description="Polar residues" evidence="1">
    <location>
        <begin position="1889"/>
        <end position="1908"/>
    </location>
</feature>
<evidence type="ECO:0000313" key="3">
    <source>
        <dbReference type="EMBL" id="CAD7594752.1"/>
    </source>
</evidence>
<feature type="compositionally biased region" description="Polar residues" evidence="1">
    <location>
        <begin position="459"/>
        <end position="470"/>
    </location>
</feature>
<gene>
    <name evidence="3" type="ORF">TGEB3V08_LOCUS5776</name>
</gene>
<dbReference type="GO" id="GO:0005737">
    <property type="term" value="C:cytoplasm"/>
    <property type="evidence" value="ECO:0007669"/>
    <property type="project" value="TreeGrafter"/>
</dbReference>
<organism evidence="3">
    <name type="scientific">Timema genevievae</name>
    <name type="common">Walking stick</name>
    <dbReference type="NCBI Taxonomy" id="629358"/>
    <lineage>
        <taxon>Eukaryota</taxon>
        <taxon>Metazoa</taxon>
        <taxon>Ecdysozoa</taxon>
        <taxon>Arthropoda</taxon>
        <taxon>Hexapoda</taxon>
        <taxon>Insecta</taxon>
        <taxon>Pterygota</taxon>
        <taxon>Neoptera</taxon>
        <taxon>Polyneoptera</taxon>
        <taxon>Phasmatodea</taxon>
        <taxon>Timematodea</taxon>
        <taxon>Timematoidea</taxon>
        <taxon>Timematidae</taxon>
        <taxon>Timema</taxon>
    </lineage>
</organism>
<reference evidence="3" key="1">
    <citation type="submission" date="2020-11" db="EMBL/GenBank/DDBJ databases">
        <authorList>
            <person name="Tran Van P."/>
        </authorList>
    </citation>
    <scope>NUCLEOTIDE SEQUENCE</scope>
</reference>
<evidence type="ECO:0000259" key="2">
    <source>
        <dbReference type="Pfam" id="PF14649"/>
    </source>
</evidence>
<proteinExistence type="predicted"/>
<dbReference type="InterPro" id="IPR028107">
    <property type="entry name" value="Spatacsin_C_dom"/>
</dbReference>
<dbReference type="InterPro" id="IPR028103">
    <property type="entry name" value="Spatacsin"/>
</dbReference>
<sequence length="1947" mass="215821">MSFDSGTGRRRSSAIQLPQMALVDSAPKGMQVISLRLVAAGLAVYYTGSISVYRLFNVTTTQRVVEFSVPSNCVLVAGLPDLDVFLCPDRLWLHLSGLSRELVLAKELGRLNLEEVNPHLRGGRVENHLGKTTPSSPDRDSNLDLPILGGRAQHDKRKWAYKTDWYPVLIQCLETPSIGQLLIGDELMVPTATLADGLRHHHMDVARFSLTLHEQGARKAFSKKPSDYDDDTSYEARLSASVTDMERLFDTIYATVRDDTTFSEQLILLCLQHTTNILLNIPSCSSLTKRVMQHITQLREHLYQPYNNTLQQSQTYHPLTGLSQKCKECWACWQDLEDSDVLYNAATTNNIPLGQVYLVTDRGWPKVDFSSRFQQELKHWLHCLLTQGEIHQAKEILINFGMDPAVELHHLFMKSLVPIARDCAAADLLVGGLLLPKEIEAWRFIQTLEEISLFSSQHRGTMPLSPSNNPGKDVSPPSPGNEPINDECSQICVHTVIHESEQWRDLVMAALYFNTLAPKLKDLVKPEAACICLLRHGRIDLLIAQASLLGFWPLTKTMLDTVVYSQGITKRVVDLLLDHHSRYGVFTTKEQSNICSVLTRLARSGCSATMTSIVVDLQDSLARFCIKHQLYLIAWRCLDHEHIFSETLSHTHPWFRLYLKLVLNQPLLLFIGCEQISACEYLSAGDPPFYLIAHPLVNVAETLSRGAPFIIPLLDTKLDHLPDVTHYQLLQGTALSRLFSWLRRTEEPPHFCQNQLVKKYGYKDSLSFLHYLNQGRPCFAASTYINEQLKTCGKLSSIMRRQASDLAHGLALQNYNDPSVTAACLCFMEILGISSEIARIHIHAANIILHYLNTTGSNQHKNQIGVLLHGLLLDQQQWVPGVLDLLEKALLQEDYPLFYWSLPIKLSRLHNLALPSQLLGQFSQHNNWLKFLLASDLFQFPKQQVLELCEQFRCSKVKRHLLNSLKLRAQTSASEKGIGGASHQALGDLLLSLVHCHDSPDPPQSLLTACITLDNPIFTVFAACYEPSSALLCICTWLATTLDRQQPGRMSWSSSQVEGLIVGAVSCGRGLTLARAWSIFMPDHALCLLFNSLVKCVVMKNFTDSVIDLKTFLAACLNLRNNNHIMEGEGEESFLNNCHWVMKVSMSTVNAALIHNFSSLQHRLQFLNALSMAQFPGSDYKLLHQVVMCLLDIDVTVNWTSLLEADSSSAIQACVDQLTDKNMFLQATNLCKIVGLSSDSILLAQWSHYFKTHMSSFLKKCDQTFRSAELRPITASRFFLTLSQEADSEEERHQLLTLALDWYQRSEEANICEQEKLELLTWQSWLRLDTEVQVPSHSHVSSVASLLPSVTENTTVLAVVSDDYQLSRLDQLLEALLDAGDITTASRLGIMFQRSNKDIDILKNCIKLAEGSLKPLQLPSDIKLLLTESPRTQYCRRRTRFTSESASSLRSEGTVAHTGKENHQKAQHDSGHMSGIVSPEPLELSETSEVLIVLEALVQNLDHGTTIANMILLGYRMAIATNKPYQDGFSSLMKDNYGTLINTVLEAGQPCGSALLTVICEDLVSAVIQGSSTFLWSDSQFPRLVSLLEDPCILGDKLLAASNISSIRAVTGLLVLAHNCYTAACNIKGITRTLRRAKIMAGVLLQEQEWGLLVRLLTGMRRFTDMVYIFHALKENDRFESLLGQGMDKVPGLQIAILDYLERYYAKDKDTIRITALHFKMYSHVATQYIKDGQERTLRLKGSLANTEETRALLTAAMLDFSQAAQYYLQANTLTKSMWASHQAELVALQISLLNMLAVDQTTTSILQLDTQAITDLINTTLSCGETEGCPGNVSHGGTKVCSGNVSCGGTGGCPGKVSHGGMKVCSGNVSRGGTEVCSGNVSRGGTKGCSGNVSRGGTEGSSGNVSRGGTEGCPGNVSHGGTKVCSGNVSRGGTEGCSGNVSRGGT</sequence>
<dbReference type="PANTHER" id="PTHR13650">
    <property type="entry name" value="SPATACSIN"/>
    <property type="match status" value="1"/>
</dbReference>
<dbReference type="EMBL" id="OE841207">
    <property type="protein sequence ID" value="CAD7594752.1"/>
    <property type="molecule type" value="Genomic_DNA"/>
</dbReference>
<protein>
    <recommendedName>
        <fullName evidence="2">Spatacsin C-terminal domain-containing protein</fullName>
    </recommendedName>
</protein>
<feature type="compositionally biased region" description="Basic and acidic residues" evidence="1">
    <location>
        <begin position="1458"/>
        <end position="1471"/>
    </location>
</feature>
<evidence type="ECO:0000256" key="1">
    <source>
        <dbReference type="SAM" id="MobiDB-lite"/>
    </source>
</evidence>
<feature type="compositionally biased region" description="Polar residues" evidence="1">
    <location>
        <begin position="1442"/>
        <end position="1451"/>
    </location>
</feature>
<feature type="region of interest" description="Disordered" evidence="1">
    <location>
        <begin position="123"/>
        <end position="144"/>
    </location>
</feature>
<dbReference type="Pfam" id="PF14649">
    <property type="entry name" value="Spatacsin_C"/>
    <property type="match status" value="1"/>
</dbReference>